<comment type="caution">
    <text evidence="4">The sequence shown here is derived from an EMBL/GenBank/DDBJ whole genome shotgun (WGS) entry which is preliminary data.</text>
</comment>
<reference evidence="4 5" key="1">
    <citation type="journal article" date="2018" name="Sci. Data">
        <title>The draft genome sequence of cork oak.</title>
        <authorList>
            <person name="Ramos A.M."/>
            <person name="Usie A."/>
            <person name="Barbosa P."/>
            <person name="Barros P.M."/>
            <person name="Capote T."/>
            <person name="Chaves I."/>
            <person name="Simoes F."/>
            <person name="Abreu I."/>
            <person name="Carrasquinho I."/>
            <person name="Faro C."/>
            <person name="Guimaraes J.B."/>
            <person name="Mendonca D."/>
            <person name="Nobrega F."/>
            <person name="Rodrigues L."/>
            <person name="Saibo N.J.M."/>
            <person name="Varela M.C."/>
            <person name="Egas C."/>
            <person name="Matos J."/>
            <person name="Miguel C.M."/>
            <person name="Oliveira M.M."/>
            <person name="Ricardo C.P."/>
            <person name="Goncalves S."/>
        </authorList>
    </citation>
    <scope>NUCLEOTIDE SEQUENCE [LARGE SCALE GENOMIC DNA]</scope>
    <source>
        <strain evidence="5">cv. HL8</strain>
    </source>
</reference>
<accession>A0AAW0L3M6</accession>
<organism evidence="4 5">
    <name type="scientific">Quercus suber</name>
    <name type="common">Cork oak</name>
    <dbReference type="NCBI Taxonomy" id="58331"/>
    <lineage>
        <taxon>Eukaryota</taxon>
        <taxon>Viridiplantae</taxon>
        <taxon>Streptophyta</taxon>
        <taxon>Embryophyta</taxon>
        <taxon>Tracheophyta</taxon>
        <taxon>Spermatophyta</taxon>
        <taxon>Magnoliopsida</taxon>
        <taxon>eudicotyledons</taxon>
        <taxon>Gunneridae</taxon>
        <taxon>Pentapetalae</taxon>
        <taxon>rosids</taxon>
        <taxon>fabids</taxon>
        <taxon>Fagales</taxon>
        <taxon>Fagaceae</taxon>
        <taxon>Quercus</taxon>
    </lineage>
</organism>
<dbReference type="AlphaFoldDB" id="A0AAW0L3M6"/>
<dbReference type="PANTHER" id="PTHR48048:SF30">
    <property type="entry name" value="GLYCOSYLTRANSFERASE"/>
    <property type="match status" value="1"/>
</dbReference>
<evidence type="ECO:0000256" key="3">
    <source>
        <dbReference type="ARBA" id="ARBA00022679"/>
    </source>
</evidence>
<comment type="similarity">
    <text evidence="1">Belongs to the UDP-glycosyltransferase family.</text>
</comment>
<protein>
    <submittedName>
        <fullName evidence="4">Udp-glycosyltransferase 88a1</fullName>
    </submittedName>
</protein>
<dbReference type="InterPro" id="IPR002213">
    <property type="entry name" value="UDP_glucos_trans"/>
</dbReference>
<dbReference type="FunFam" id="3.40.50.2000:FF:000056">
    <property type="entry name" value="Glycosyltransferase"/>
    <property type="match status" value="1"/>
</dbReference>
<dbReference type="SUPFAM" id="SSF53756">
    <property type="entry name" value="UDP-Glycosyltransferase/glycogen phosphorylase"/>
    <property type="match status" value="1"/>
</dbReference>
<dbReference type="GO" id="GO:0035251">
    <property type="term" value="F:UDP-glucosyltransferase activity"/>
    <property type="evidence" value="ECO:0007669"/>
    <property type="project" value="InterPro"/>
</dbReference>
<dbReference type="PANTHER" id="PTHR48048">
    <property type="entry name" value="GLYCOSYLTRANSFERASE"/>
    <property type="match status" value="1"/>
</dbReference>
<keyword evidence="3" id="KW-0808">Transferase</keyword>
<name>A0AAW0L3M6_QUESU</name>
<sequence length="185" mass="20626">MHPRRSGTQNEGEAVPECLSWLDSQPSQSVVFLCFGSLGLFSIEQLKEIALGLEKSDQRFLWVARNPPSEKHGLVVSAQPDPDLDSLLPEGFLVRTKERGLVVKSWAPQLGGFVTHCGWNSVLEVVCGGVPMVAWPFYAEQRFNRVVWVEVFSQRSLNAQDRDGIAIGEIAIGKMELWKCTRRSG</sequence>
<dbReference type="InterPro" id="IPR050481">
    <property type="entry name" value="UDP-glycosyltransf_plant"/>
</dbReference>
<keyword evidence="2" id="KW-0328">Glycosyltransferase</keyword>
<dbReference type="CDD" id="cd03784">
    <property type="entry name" value="GT1_Gtf-like"/>
    <property type="match status" value="1"/>
</dbReference>
<dbReference type="Gene3D" id="3.40.50.2000">
    <property type="entry name" value="Glycogen Phosphorylase B"/>
    <property type="match status" value="1"/>
</dbReference>
<evidence type="ECO:0000256" key="2">
    <source>
        <dbReference type="ARBA" id="ARBA00022676"/>
    </source>
</evidence>
<evidence type="ECO:0000313" key="4">
    <source>
        <dbReference type="EMBL" id="KAK7845890.1"/>
    </source>
</evidence>
<gene>
    <name evidence="4" type="primary">UGT88A1_7</name>
    <name evidence="4" type="ORF">CFP56_008762</name>
</gene>
<proteinExistence type="inferred from homology"/>
<dbReference type="Proteomes" id="UP000237347">
    <property type="component" value="Unassembled WGS sequence"/>
</dbReference>
<keyword evidence="5" id="KW-1185">Reference proteome</keyword>
<evidence type="ECO:0000256" key="1">
    <source>
        <dbReference type="ARBA" id="ARBA00009995"/>
    </source>
</evidence>
<dbReference type="Pfam" id="PF00201">
    <property type="entry name" value="UDPGT"/>
    <property type="match status" value="1"/>
</dbReference>
<evidence type="ECO:0000313" key="5">
    <source>
        <dbReference type="Proteomes" id="UP000237347"/>
    </source>
</evidence>
<dbReference type="EMBL" id="PKMF04000163">
    <property type="protein sequence ID" value="KAK7845890.1"/>
    <property type="molecule type" value="Genomic_DNA"/>
</dbReference>